<organism evidence="1 2">
    <name type="scientific">Pneumocystis oryctolagi</name>
    <dbReference type="NCBI Taxonomy" id="42067"/>
    <lineage>
        <taxon>Eukaryota</taxon>
        <taxon>Fungi</taxon>
        <taxon>Dikarya</taxon>
        <taxon>Ascomycota</taxon>
        <taxon>Taphrinomycotina</taxon>
        <taxon>Pneumocystomycetes</taxon>
        <taxon>Pneumocystaceae</taxon>
        <taxon>Pneumocystis</taxon>
    </lineage>
</organism>
<sequence length="556" mass="63868">MPCSISDFVTNRRKIIIPVFHQRIEKTYQHPIAFGIPFFILLTPEEACSYDLIVEKIVEKYEQFIGSKKILRSQEQQNVPRGHDTTVITECLQQQSIENDFKKEKDPYDDFFDLKYFSSRHSVLPTGWSVPMNHLPRLKTRFRKDAVADKSYDDDTLLMMESEDEPFSHGTPVSLDDMIEDSDFSITKDSSDDDLLPANPVSEKTCHVSLKQEHRLRSSSDINVHGNKPPKNGKAFIRQGEAIVCEWSSDYYTSIFLNEVKNDQRYGTVWDDVEKYEDSLLSNDREPSTIRLDDCLDLFSKKEQLGEDDLWYCPNCKEHRRATKQLEIWKSPDILVIHLKRFSSSRNLRDKIDVLVDFPLKGLDLSERVAGNKYNSSLANDSQIYDLYAVSNHFGGLGGGHYTAYVILEDGHFYHFDVNIDSLVVRVHESQIVTPAAYLLFYRRRTDKALGGSTMTKITEYISKISTEPHDKMHTASSLNKVSDLAMSDEKFILDSRPISMQNTQSNMIHIDLSIRTPDDSINSNSQDSMGSEKIAFSDRFDYNDKEECLNSDASI</sequence>
<proteinExistence type="predicted"/>
<dbReference type="EMBL" id="JABTEG010000005">
    <property type="protein sequence ID" value="KAG4304958.1"/>
    <property type="molecule type" value="Genomic_DNA"/>
</dbReference>
<comment type="caution">
    <text evidence="1">The sequence shown here is derived from an EMBL/GenBank/DDBJ whole genome shotgun (WGS) entry which is preliminary data.</text>
</comment>
<gene>
    <name evidence="1" type="ORF">PORY_001633</name>
</gene>
<evidence type="ECO:0000313" key="1">
    <source>
        <dbReference type="EMBL" id="KAG4304958.1"/>
    </source>
</evidence>
<accession>A0ACB7CDE2</accession>
<evidence type="ECO:0000313" key="2">
    <source>
        <dbReference type="Proteomes" id="UP000768646"/>
    </source>
</evidence>
<reference evidence="1 2" key="1">
    <citation type="journal article" date="2021" name="Commun. Biol.">
        <title>Genomic insights into the host specific adaptation of the Pneumocystis genus.</title>
        <authorList>
            <person name="Cisse O.H."/>
            <person name="Ma L."/>
            <person name="Dekker J.P."/>
            <person name="Khil P.P."/>
            <person name="Youn J.-H."/>
            <person name="Brenchley J.M."/>
            <person name="Blair R."/>
            <person name="Pahar B."/>
            <person name="Chabe M."/>
            <person name="Van Rompay K.K.A."/>
            <person name="Keesler R."/>
            <person name="Sukura A."/>
            <person name="Hirsch V."/>
            <person name="Kutty G."/>
            <person name="Liu Y."/>
            <person name="Peng L."/>
            <person name="Chen J."/>
            <person name="Song J."/>
            <person name="Weissenbacher-Lang C."/>
            <person name="Xu J."/>
            <person name="Upham N.S."/>
            <person name="Stajich J.E."/>
            <person name="Cuomo C.A."/>
            <person name="Cushion M.T."/>
            <person name="Kovacs J.A."/>
        </authorList>
    </citation>
    <scope>NUCLEOTIDE SEQUENCE [LARGE SCALE GENOMIC DNA]</scope>
    <source>
        <strain evidence="1 2">RABM</strain>
    </source>
</reference>
<dbReference type="Proteomes" id="UP000768646">
    <property type="component" value="Unassembled WGS sequence"/>
</dbReference>
<keyword evidence="2" id="KW-1185">Reference proteome</keyword>
<protein>
    <submittedName>
        <fullName evidence="1">Uncharacterized protein</fullName>
    </submittedName>
</protein>
<name>A0ACB7CDE2_9ASCO</name>